<dbReference type="GO" id="GO:0005965">
    <property type="term" value="C:protein farnesyltransferase complex"/>
    <property type="evidence" value="ECO:0007669"/>
    <property type="project" value="TreeGrafter"/>
</dbReference>
<dbReference type="PANTHER" id="PTHR11774">
    <property type="entry name" value="GERANYLGERANYL TRANSFERASE TYPE BETA SUBUNIT"/>
    <property type="match status" value="1"/>
</dbReference>
<keyword evidence="6" id="KW-0677">Repeat</keyword>
<sequence>MDGRRSGLRDVQRLHGPSPHFPDRQALSETLSLSLVLSFFTVVRLTVTDLFMISYAKRLEVQREKHIEYLTKGLRQLGPSFVVLDANIQMVGMAVDLDRQETIYSLARCLIVPVSTYFSFGYYKSPPALFRPKERQTYKLEDSLIFSWMHDGGEVDVRACYTAISVSSSSPCPLSMLGHEHALCQTYEGGIAGEPGSEAHGGIGWYSDKERRVDFRGEQINWSMAATPFGRLHSVVDEQLMPSDAGEEDCSTDTRSSSTSVSCEGEQGHVDETFHLSEEGQQIACAPVNFFSIGLDFIREHAKLEPLFHSMALQQYILLCSQVEGGFRDKPGKHKDYYHTCYCLSGLSVCQYSWSKMADSQPLPGMVLGPQSNLLQPIHPLFNVVLERFYEAHEFFSRT</sequence>
<keyword evidence="7" id="KW-0862">Zinc</keyword>
<feature type="compositionally biased region" description="Basic and acidic residues" evidence="8">
    <location>
        <begin position="1"/>
        <end position="13"/>
    </location>
</feature>
<dbReference type="Pfam" id="PF00432">
    <property type="entry name" value="Prenyltrans"/>
    <property type="match status" value="2"/>
</dbReference>
<gene>
    <name evidence="10" type="ORF">Acr_00g0094200</name>
</gene>
<protein>
    <submittedName>
        <fullName evidence="10">Prenyltransferase family protein</fullName>
    </submittedName>
</protein>
<evidence type="ECO:0000256" key="6">
    <source>
        <dbReference type="ARBA" id="ARBA00022737"/>
    </source>
</evidence>
<keyword evidence="11" id="KW-1185">Reference proteome</keyword>
<feature type="region of interest" description="Disordered" evidence="8">
    <location>
        <begin position="1"/>
        <end position="21"/>
    </location>
</feature>
<dbReference type="GO" id="GO:0046872">
    <property type="term" value="F:metal ion binding"/>
    <property type="evidence" value="ECO:0007669"/>
    <property type="project" value="UniProtKB-KW"/>
</dbReference>
<proteinExistence type="inferred from homology"/>
<comment type="cofactor">
    <cofactor evidence="1">
        <name>Zn(2+)</name>
        <dbReference type="ChEBI" id="CHEBI:29105"/>
    </cofactor>
</comment>
<organism evidence="10 11">
    <name type="scientific">Actinidia rufa</name>
    <dbReference type="NCBI Taxonomy" id="165716"/>
    <lineage>
        <taxon>Eukaryota</taxon>
        <taxon>Viridiplantae</taxon>
        <taxon>Streptophyta</taxon>
        <taxon>Embryophyta</taxon>
        <taxon>Tracheophyta</taxon>
        <taxon>Spermatophyta</taxon>
        <taxon>Magnoliopsida</taxon>
        <taxon>eudicotyledons</taxon>
        <taxon>Gunneridae</taxon>
        <taxon>Pentapetalae</taxon>
        <taxon>asterids</taxon>
        <taxon>Ericales</taxon>
        <taxon>Actinidiaceae</taxon>
        <taxon>Actinidia</taxon>
    </lineage>
</organism>
<dbReference type="OrthoDB" id="10261146at2759"/>
<dbReference type="EMBL" id="BJWL01000444">
    <property type="protein sequence ID" value="GFS45101.1"/>
    <property type="molecule type" value="Genomic_DNA"/>
</dbReference>
<feature type="region of interest" description="Disordered" evidence="8">
    <location>
        <begin position="243"/>
        <end position="264"/>
    </location>
</feature>
<evidence type="ECO:0000256" key="4">
    <source>
        <dbReference type="ARBA" id="ARBA00022679"/>
    </source>
</evidence>
<keyword evidence="5" id="KW-0479">Metal-binding</keyword>
<keyword evidence="3" id="KW-0637">Prenyltransferase</keyword>
<evidence type="ECO:0000259" key="9">
    <source>
        <dbReference type="Pfam" id="PF00432"/>
    </source>
</evidence>
<dbReference type="PANTHER" id="PTHR11774:SF6">
    <property type="entry name" value="PROTEIN FARNESYLTRANSFERASE SUBUNIT BETA"/>
    <property type="match status" value="1"/>
</dbReference>
<evidence type="ECO:0000256" key="8">
    <source>
        <dbReference type="SAM" id="MobiDB-lite"/>
    </source>
</evidence>
<accession>A0A7J0DXZ0</accession>
<feature type="domain" description="Prenyltransferase alpha-alpha toroid" evidence="9">
    <location>
        <begin position="145"/>
        <end position="203"/>
    </location>
</feature>
<evidence type="ECO:0000256" key="1">
    <source>
        <dbReference type="ARBA" id="ARBA00001947"/>
    </source>
</evidence>
<dbReference type="SUPFAM" id="SSF48239">
    <property type="entry name" value="Terpenoid cyclases/Protein prenyltransferases"/>
    <property type="match status" value="1"/>
</dbReference>
<evidence type="ECO:0000256" key="5">
    <source>
        <dbReference type="ARBA" id="ARBA00022723"/>
    </source>
</evidence>
<evidence type="ECO:0000256" key="7">
    <source>
        <dbReference type="ARBA" id="ARBA00022833"/>
    </source>
</evidence>
<dbReference type="Gene3D" id="1.50.10.20">
    <property type="match status" value="2"/>
</dbReference>
<dbReference type="AlphaFoldDB" id="A0A7J0DXZ0"/>
<dbReference type="Proteomes" id="UP000585474">
    <property type="component" value="Unassembled WGS sequence"/>
</dbReference>
<evidence type="ECO:0000313" key="11">
    <source>
        <dbReference type="Proteomes" id="UP000585474"/>
    </source>
</evidence>
<dbReference type="InterPro" id="IPR045089">
    <property type="entry name" value="PGGT1B-like"/>
</dbReference>
<feature type="compositionally biased region" description="Low complexity" evidence="8">
    <location>
        <begin position="253"/>
        <end position="262"/>
    </location>
</feature>
<comment type="similarity">
    <text evidence="2">Belongs to the protein prenyltransferase subunit beta family.</text>
</comment>
<comment type="caution">
    <text evidence="10">The sequence shown here is derived from an EMBL/GenBank/DDBJ whole genome shotgun (WGS) entry which is preliminary data.</text>
</comment>
<dbReference type="InterPro" id="IPR001330">
    <property type="entry name" value="Prenyltrans"/>
</dbReference>
<evidence type="ECO:0000256" key="3">
    <source>
        <dbReference type="ARBA" id="ARBA00022602"/>
    </source>
</evidence>
<dbReference type="InterPro" id="IPR008930">
    <property type="entry name" value="Terpenoid_cyclase/PrenylTrfase"/>
</dbReference>
<evidence type="ECO:0000256" key="2">
    <source>
        <dbReference type="ARBA" id="ARBA00010497"/>
    </source>
</evidence>
<name>A0A7J0DXZ0_9ERIC</name>
<reference evidence="11" key="1">
    <citation type="submission" date="2019-07" db="EMBL/GenBank/DDBJ databases">
        <title>De Novo Assembly of kiwifruit Actinidia rufa.</title>
        <authorList>
            <person name="Sugita-Konishi S."/>
            <person name="Sato K."/>
            <person name="Mori E."/>
            <person name="Abe Y."/>
            <person name="Kisaki G."/>
            <person name="Hamano K."/>
            <person name="Suezawa K."/>
            <person name="Otani M."/>
            <person name="Fukuda T."/>
            <person name="Manabe T."/>
            <person name="Gomi K."/>
            <person name="Tabuchi M."/>
            <person name="Akimitsu K."/>
            <person name="Kataoka I."/>
        </authorList>
    </citation>
    <scope>NUCLEOTIDE SEQUENCE [LARGE SCALE GENOMIC DNA]</scope>
    <source>
        <strain evidence="11">cv. Fuchu</strain>
    </source>
</reference>
<keyword evidence="4 10" id="KW-0808">Transferase</keyword>
<dbReference type="GO" id="GO:0004660">
    <property type="term" value="F:protein farnesyltransferase activity"/>
    <property type="evidence" value="ECO:0007669"/>
    <property type="project" value="TreeGrafter"/>
</dbReference>
<feature type="domain" description="Prenyltransferase alpha-alpha toroid" evidence="9">
    <location>
        <begin position="306"/>
        <end position="384"/>
    </location>
</feature>
<evidence type="ECO:0000313" key="10">
    <source>
        <dbReference type="EMBL" id="GFS45101.1"/>
    </source>
</evidence>